<keyword evidence="5" id="KW-0808">Transferase</keyword>
<dbReference type="InterPro" id="IPR038120">
    <property type="entry name" value="Rpb1_funnel_sf"/>
</dbReference>
<dbReference type="PANTHER" id="PTHR19376:SF32">
    <property type="entry name" value="DNA-DIRECTED RNA POLYMERASE III SUBUNIT RPC1"/>
    <property type="match status" value="1"/>
</dbReference>
<feature type="domain" description="RNA polymerase N-terminal" evidence="11">
    <location>
        <begin position="201"/>
        <end position="483"/>
    </location>
</feature>
<dbReference type="Pfam" id="PF00623">
    <property type="entry name" value="RNA_pol_Rpb1_2"/>
    <property type="match status" value="1"/>
</dbReference>
<dbReference type="GO" id="GO:0006351">
    <property type="term" value="P:DNA-templated transcription"/>
    <property type="evidence" value="ECO:0007669"/>
    <property type="project" value="InterPro"/>
</dbReference>
<dbReference type="Gene3D" id="1.10.274.100">
    <property type="entry name" value="RNA polymerase Rpb1, domain 3"/>
    <property type="match status" value="1"/>
</dbReference>
<evidence type="ECO:0000313" key="12">
    <source>
        <dbReference type="EMBL" id="QBX90038.1"/>
    </source>
</evidence>
<comment type="function">
    <text evidence="8">Part of the DNA-dependent RNA polymerase which catalyzes the transcription of viral DNA into RNA using the four ribonucleoside triphosphates as substrates. Responsible for the transcription of early, intermediate and late genes. DNA-dependent RNA polymerase associates with the early transcription factor (ETF), itself composed of OPG118 and OPG133, thereby allowing the early genes transcription. Late transcription, and probably also intermediate transcription, require newly synthesized RNA polymerase.</text>
</comment>
<dbReference type="InterPro" id="IPR007083">
    <property type="entry name" value="RNA_pol_Rpb1_4"/>
</dbReference>
<dbReference type="GO" id="GO:0003677">
    <property type="term" value="F:DNA binding"/>
    <property type="evidence" value="ECO:0007669"/>
    <property type="project" value="InterPro"/>
</dbReference>
<evidence type="ECO:0000256" key="1">
    <source>
        <dbReference type="ARBA" id="ARBA00006884"/>
    </source>
</evidence>
<dbReference type="GO" id="GO:0000428">
    <property type="term" value="C:DNA-directed RNA polymerase complex"/>
    <property type="evidence" value="ECO:0007669"/>
    <property type="project" value="UniProtKB-KW"/>
</dbReference>
<evidence type="ECO:0000256" key="8">
    <source>
        <dbReference type="ARBA" id="ARBA00034678"/>
    </source>
</evidence>
<comment type="catalytic activity">
    <reaction evidence="10">
        <text>RNA(n) + a ribonucleoside 5'-triphosphate = RNA(n+1) + diphosphate</text>
        <dbReference type="Rhea" id="RHEA:21248"/>
        <dbReference type="Rhea" id="RHEA-COMP:14527"/>
        <dbReference type="Rhea" id="RHEA-COMP:17342"/>
        <dbReference type="ChEBI" id="CHEBI:33019"/>
        <dbReference type="ChEBI" id="CHEBI:61557"/>
        <dbReference type="ChEBI" id="CHEBI:140395"/>
        <dbReference type="EC" id="2.7.7.6"/>
    </reaction>
</comment>
<dbReference type="Gene3D" id="1.10.132.30">
    <property type="match status" value="1"/>
</dbReference>
<dbReference type="InterPro" id="IPR007081">
    <property type="entry name" value="RNA_pol_Rpb1_5"/>
</dbReference>
<reference evidence="12" key="1">
    <citation type="submission" date="2018-03" db="EMBL/GenBank/DDBJ databases">
        <title>Genotyping of Salmonid gill pox virus (SGPV) present in farmed and wild salmon in Norway.</title>
        <authorList>
            <person name="Nylund A."/>
            <person name="Plarre H."/>
        </authorList>
    </citation>
    <scope>NUCLEOTIDE SEQUENCE</scope>
    <source>
        <strain evidence="12">V050515</strain>
    </source>
</reference>
<dbReference type="SUPFAM" id="SSF64484">
    <property type="entry name" value="beta and beta-prime subunits of DNA dependent RNA-polymerase"/>
    <property type="match status" value="1"/>
</dbReference>
<dbReference type="Gene3D" id="4.10.860.120">
    <property type="entry name" value="RNA polymerase II, clamp domain"/>
    <property type="match status" value="1"/>
</dbReference>
<dbReference type="EMBL" id="MH061370">
    <property type="protein sequence ID" value="QBX90038.1"/>
    <property type="molecule type" value="Genomic_DNA"/>
</dbReference>
<keyword evidence="4 12" id="KW-0240">DNA-directed RNA polymerase</keyword>
<dbReference type="GO" id="GO:0003899">
    <property type="term" value="F:DNA-directed RNA polymerase activity"/>
    <property type="evidence" value="ECO:0007669"/>
    <property type="project" value="UniProtKB-EC"/>
</dbReference>
<name>A0A4D6BPN1_9POXV</name>
<accession>A0A4D6BPN1</accession>
<dbReference type="InterPro" id="IPR042102">
    <property type="entry name" value="RNA_pol_Rpb1_3_sf"/>
</dbReference>
<comment type="similarity">
    <text evidence="1">Belongs to the poxviridae DNA-directed RNA polymerase 147 kDa subunit family.</text>
</comment>
<dbReference type="InterPro" id="IPR000722">
    <property type="entry name" value="RNA_pol_asu"/>
</dbReference>
<comment type="subunit">
    <text evidence="9">The DNA-dependent RNA polymerase used for intermediate and late genes expression consists of eight subunits Rpo30/OPG66, Rpo7/OPG90, Rpo22/OPG103, Rpo147/OPG105, Rpo18/OPG119, Rpo19/OPG131, Rpo132/OPG151 and Rpo35/OPG156. The same holoenzyme, with the addition of the transcription-specificity factor OPG109, is used for early gene expression.</text>
</comment>
<dbReference type="InterPro" id="IPR007080">
    <property type="entry name" value="RNA_pol_Rpb1_1"/>
</dbReference>
<evidence type="ECO:0000256" key="7">
    <source>
        <dbReference type="ARBA" id="ARBA00023163"/>
    </source>
</evidence>
<dbReference type="Pfam" id="PF04997">
    <property type="entry name" value="RNA_pol_Rpb1_1"/>
    <property type="match status" value="1"/>
</dbReference>
<sequence>MRPITSIEFGLYTNDEIERSEISIKNSKSANDHETVKDKRLGTVDNNLCKTCRCISTLCLGHWGKVGIKNVYIRPSHVNQIIQISNYLCLHCGVFKLKSAYETSTKIALKHHDDKNNKIKIKELAKSILDKKSGICWNESCQQKYVKISFNKKKKICFTWKSKENKLTVEQEYPLQKLFEMFKSIPALYYPMIGVKVSPENLFYEKNIPIPPMLIRPPNSFWLDDVKKETHELTILMTTLINQIKSNSDSMIIQKALIEYDNSNILSAVKQNNNSLVSILVGKNNMLRWHILSGRKDQTCRTVVGPDSQLLLWEIGVPDMVLSKLSSKIFVNPFSIEKIVNLFRAGQVKIYFNKQTNRLMTLKKDKKLKGQVTFKPGDWVEIDLQEGDHMIFGRQPSLHRHNVISSCIKRVEGCGLKIPQVICNSQNADFDGDEIWGCLEQHPKATIEQSILMFPVTIILHDLLGIPLYGNIQDEIISAHLLGTETELTLTEVNYLFKQCPHLRQLALPKGQKYFTGKNVLSIVFNQNKKNLTLPGILKDGQIIIDNIGSDLIVGQKTKSLSKLIIETSSRLEGCKFINDIGRLLRQYLRFRQYGVIFTDLLPDYAYVRTLNNNNLDKLFKIKSNFARYIRDCEDGKIIRLDEQTENKYIDTVLMSLVKSNICSITKFIETQLEINPRNSLYVMSKAGYKMNPTEMMYIFGTFGQQKIGGKKMSTGVNSRILPYHLPGSLDPECRGFVLNPLLVGLTGIEYYFTMATARSQIVDIVCETSRTGSLARKILKKMEDVVVNELGYVICNKNILKFACNDIKMSKQDTTKIPIITPKPSQKWYSEIKHIWNTLAPYLTTDNKRNKITQCSFMLNLDMFLQTNKSRVGKPVESNTLFKQVNEWVDMITQKYFFNLSDTTMIRYTLLTYLDPNRYPIDSVVLNDLFENIENRFIYSLSSGYPVGVIFAQTLSEKFTQQALSNFHTTAKSGGVAATLGFDKFLKLVSLTKNTKAEVITFTSKTKAPLEILQNNFQFVCLDQLCPVIKTRVENTKMYIEMTFDRKHLKSENIQIPQLEIMIETFFNKIQITGQWSYWTEILDKRKFIIRIITELEEPVSVNQYILPMMLPGGIYKGKICDVKFPIDKIQQWEYSEEHDEHKQVDAYKLIMILDSTAMLTKFDLSGIDVNPGIWTSYFGFGIESVRNKLINEMLETYGNGFDYLYQCCNLLADVMCHYYYPETANNFKMTKISIMKKMASGDYKSVAQAAVSGAVDVVQDNSTCHFLCQPIKVGTGFFDYYTDINDFLPLVAKKSTIEDIKETTLDLIGF</sequence>
<proteinExistence type="inferred from homology"/>
<evidence type="ECO:0000256" key="4">
    <source>
        <dbReference type="ARBA" id="ARBA00022478"/>
    </source>
</evidence>
<dbReference type="Gene3D" id="6.10.250.2940">
    <property type="match status" value="1"/>
</dbReference>
<evidence type="ECO:0000259" key="11">
    <source>
        <dbReference type="SMART" id="SM00663"/>
    </source>
</evidence>
<dbReference type="InterPro" id="IPR044893">
    <property type="entry name" value="RNA_pol_Rpb1_clamp_domain"/>
</dbReference>
<evidence type="ECO:0000256" key="3">
    <source>
        <dbReference type="ARBA" id="ARBA00021673"/>
    </source>
</evidence>
<keyword evidence="7" id="KW-0804">Transcription</keyword>
<dbReference type="SMART" id="SM00663">
    <property type="entry name" value="RPOLA_N"/>
    <property type="match status" value="1"/>
</dbReference>
<keyword evidence="6" id="KW-0548">Nucleotidyltransferase</keyword>
<evidence type="ECO:0000256" key="5">
    <source>
        <dbReference type="ARBA" id="ARBA00022679"/>
    </source>
</evidence>
<evidence type="ECO:0000256" key="2">
    <source>
        <dbReference type="ARBA" id="ARBA00012418"/>
    </source>
</evidence>
<dbReference type="PANTHER" id="PTHR19376">
    <property type="entry name" value="DNA-DIRECTED RNA POLYMERASE"/>
    <property type="match status" value="1"/>
</dbReference>
<dbReference type="Gene3D" id="3.30.1490.180">
    <property type="entry name" value="RNA polymerase ii"/>
    <property type="match status" value="1"/>
</dbReference>
<organism evidence="12">
    <name type="scientific">Salmon gill poxvirus</name>
    <dbReference type="NCBI Taxonomy" id="1680908"/>
    <lineage>
        <taxon>Viruses</taxon>
        <taxon>Varidnaviria</taxon>
        <taxon>Bamfordvirae</taxon>
        <taxon>Nucleocytoviricota</taxon>
        <taxon>Pokkesviricetes</taxon>
        <taxon>Chitovirales</taxon>
        <taxon>Poxviridae</taxon>
        <taxon>Chordopoxvirinae</taxon>
        <taxon>Salmonpoxvirus</taxon>
        <taxon>Salmonpoxvirus gillpox</taxon>
        <taxon>Salmon gillpox virus</taxon>
    </lineage>
</organism>
<dbReference type="Pfam" id="PF05000">
    <property type="entry name" value="RNA_pol_Rpb1_4"/>
    <property type="match status" value="1"/>
</dbReference>
<evidence type="ECO:0000256" key="6">
    <source>
        <dbReference type="ARBA" id="ARBA00022695"/>
    </source>
</evidence>
<evidence type="ECO:0000256" key="10">
    <source>
        <dbReference type="ARBA" id="ARBA00048552"/>
    </source>
</evidence>
<dbReference type="Pfam" id="PF04998">
    <property type="entry name" value="RNA_pol_Rpb1_5"/>
    <property type="match status" value="1"/>
</dbReference>
<evidence type="ECO:0000256" key="9">
    <source>
        <dbReference type="ARBA" id="ARBA00046483"/>
    </source>
</evidence>
<dbReference type="EC" id="2.7.7.6" evidence="2"/>
<protein>
    <recommendedName>
        <fullName evidence="3">DNA-directed RNA polymerase 147 kDa polypeptide</fullName>
        <ecNumber evidence="2">2.7.7.6</ecNumber>
    </recommendedName>
</protein>
<dbReference type="InterPro" id="IPR006592">
    <property type="entry name" value="RNA_pol_N"/>
</dbReference>
<dbReference type="InterPro" id="IPR045867">
    <property type="entry name" value="DNA-dir_RpoC_beta_prime"/>
</dbReference>
<dbReference type="Gene3D" id="2.40.40.20">
    <property type="match status" value="1"/>
</dbReference>